<dbReference type="AlphaFoldDB" id="A0A323VEP6"/>
<dbReference type="Gene3D" id="3.30.2290.10">
    <property type="entry name" value="PmbA/TldD superfamily"/>
    <property type="match status" value="1"/>
</dbReference>
<keyword evidence="2" id="KW-0378">Hydrolase</keyword>
<dbReference type="GO" id="GO:0008237">
    <property type="term" value="F:metallopeptidase activity"/>
    <property type="evidence" value="ECO:0007669"/>
    <property type="project" value="InterPro"/>
</dbReference>
<reference evidence="2 5" key="2">
    <citation type="submission" date="2020-08" db="EMBL/GenBank/DDBJ databases">
        <title>Sequencing the genomes of 1000 actinobacteria strains.</title>
        <authorList>
            <person name="Klenk H.-P."/>
        </authorList>
    </citation>
    <scope>NUCLEOTIDE SEQUENCE [LARGE SCALE GENOMIC DNA]</scope>
    <source>
        <strain evidence="2 5">DSM 16678</strain>
    </source>
</reference>
<dbReference type="InterPro" id="IPR035068">
    <property type="entry name" value="TldD/PmbA_N"/>
</dbReference>
<dbReference type="InterPro" id="IPR045569">
    <property type="entry name" value="Metalloprtase-TldD/E_C"/>
</dbReference>
<name>A0A323VEP6_9ACTN</name>
<accession>A0A323VEP6</accession>
<dbReference type="EMBL" id="JACIBU010000001">
    <property type="protein sequence ID" value="MBB3676424.1"/>
    <property type="molecule type" value="Genomic_DNA"/>
</dbReference>
<dbReference type="RefSeq" id="WP_110551033.1">
    <property type="nucleotide sequence ID" value="NZ_JACIBU010000001.1"/>
</dbReference>
<dbReference type="Pfam" id="PF19289">
    <property type="entry name" value="PmbA_TldD_3rd"/>
    <property type="match status" value="1"/>
</dbReference>
<keyword evidence="4" id="KW-1185">Reference proteome</keyword>
<evidence type="ECO:0000313" key="2">
    <source>
        <dbReference type="EMBL" id="MBB3676424.1"/>
    </source>
</evidence>
<sequence>MSDALDSLVSAVLDQVRRQAGADAAATVRAESTALALTRFAASAVHQNVADERATVHLQLTVDGGRTASASTTRGDSVPDLVAATLAAARLLPRDPSWPGLGTPAPLLTAGNPDPPTAEATPAERAAAVAAFVEAAGGLSTAGYVQTSSITAVLADTAGQHVRGAATSAACDGIARLSGADGVARSASRRFADLDCGALGARAAAKARAGVDAAPVAPGGYPVVLEPAAVSDLVAGLASGQFNGKAVVDGTSGIRLGEQQFDPAVTLVDDPVGPDATGLPFDSEGTPGRRTELVRDGVPVGLTTDRRVAAALGSPSTGHASDVSATWGPIAGDPALAPGSGGTVEELVAGLDRGLLVSDLWYTRVVDPKRSVWTGLTRNGVWLVEDGQVVAPVSTLRFTQSYLEALAPGSVTVGSVVDPQPARLTMGYAGTNRFAVPALRLASWNITGNAAG</sequence>
<protein>
    <submittedName>
        <fullName evidence="2">Putative Zn-dependent protease</fullName>
    </submittedName>
    <submittedName>
        <fullName evidence="3">TldD/PmbA family protein</fullName>
    </submittedName>
</protein>
<proteinExistence type="predicted"/>
<evidence type="ECO:0000313" key="5">
    <source>
        <dbReference type="Proteomes" id="UP000580718"/>
    </source>
</evidence>
<dbReference type="SUPFAM" id="SSF111283">
    <property type="entry name" value="Putative modulator of DNA gyrase, PmbA/TldD"/>
    <property type="match status" value="1"/>
</dbReference>
<dbReference type="PANTHER" id="PTHR43666">
    <property type="entry name" value="TLDD PROTEIN"/>
    <property type="match status" value="1"/>
</dbReference>
<evidence type="ECO:0000313" key="4">
    <source>
        <dbReference type="Proteomes" id="UP000247602"/>
    </source>
</evidence>
<dbReference type="PANTHER" id="PTHR43666:SF1">
    <property type="entry name" value="CONSERVED PROTEIN"/>
    <property type="match status" value="1"/>
</dbReference>
<dbReference type="OrthoDB" id="9763230at2"/>
<evidence type="ECO:0000259" key="1">
    <source>
        <dbReference type="Pfam" id="PF19289"/>
    </source>
</evidence>
<keyword evidence="2" id="KW-0645">Protease</keyword>
<dbReference type="Proteomes" id="UP000247602">
    <property type="component" value="Unassembled WGS sequence"/>
</dbReference>
<dbReference type="InterPro" id="IPR036059">
    <property type="entry name" value="TldD/PmbA_sf"/>
</dbReference>
<dbReference type="GO" id="GO:0006508">
    <property type="term" value="P:proteolysis"/>
    <property type="evidence" value="ECO:0007669"/>
    <property type="project" value="UniProtKB-KW"/>
</dbReference>
<comment type="caution">
    <text evidence="3">The sequence shown here is derived from an EMBL/GenBank/DDBJ whole genome shotgun (WGS) entry which is preliminary data.</text>
</comment>
<gene>
    <name evidence="3" type="ORF">DMO24_03900</name>
    <name evidence="2" type="ORF">FHX36_002159</name>
</gene>
<dbReference type="Proteomes" id="UP000580718">
    <property type="component" value="Unassembled WGS sequence"/>
</dbReference>
<organism evidence="3 4">
    <name type="scientific">Modestobacter versicolor</name>
    <dbReference type="NCBI Taxonomy" id="429133"/>
    <lineage>
        <taxon>Bacteria</taxon>
        <taxon>Bacillati</taxon>
        <taxon>Actinomycetota</taxon>
        <taxon>Actinomycetes</taxon>
        <taxon>Geodermatophilales</taxon>
        <taxon>Geodermatophilaceae</taxon>
        <taxon>Modestobacter</taxon>
    </lineage>
</organism>
<dbReference type="EMBL" id="QKNV01000023">
    <property type="protein sequence ID" value="PZA22660.1"/>
    <property type="molecule type" value="Genomic_DNA"/>
</dbReference>
<reference evidence="3 4" key="1">
    <citation type="submission" date="2018-06" db="EMBL/GenBank/DDBJ databases">
        <title>Draft genome sequence of Modestobacter versicolor CP153-2.</title>
        <authorList>
            <person name="Gundlapally S.R."/>
        </authorList>
    </citation>
    <scope>NUCLEOTIDE SEQUENCE [LARGE SCALE GENOMIC DNA]</scope>
    <source>
        <strain evidence="3 4">CP153-2</strain>
    </source>
</reference>
<evidence type="ECO:0000313" key="3">
    <source>
        <dbReference type="EMBL" id="PZA22660.1"/>
    </source>
</evidence>
<feature type="domain" description="Metalloprotease TldD/E C-terminal" evidence="1">
    <location>
        <begin position="219"/>
        <end position="448"/>
    </location>
</feature>